<organism evidence="2 3">
    <name type="scientific">Marinobacterium aestuariivivens</name>
    <dbReference type="NCBI Taxonomy" id="1698799"/>
    <lineage>
        <taxon>Bacteria</taxon>
        <taxon>Pseudomonadati</taxon>
        <taxon>Pseudomonadota</taxon>
        <taxon>Gammaproteobacteria</taxon>
        <taxon>Oceanospirillales</taxon>
        <taxon>Oceanospirillaceae</taxon>
        <taxon>Marinobacterium</taxon>
    </lineage>
</organism>
<gene>
    <name evidence="2" type="ORF">ACFQDL_20670</name>
</gene>
<protein>
    <submittedName>
        <fullName evidence="2">Uncharacterized protein</fullName>
    </submittedName>
</protein>
<proteinExistence type="predicted"/>
<feature type="transmembrane region" description="Helical" evidence="1">
    <location>
        <begin position="45"/>
        <end position="67"/>
    </location>
</feature>
<evidence type="ECO:0000313" key="2">
    <source>
        <dbReference type="EMBL" id="MFC6672212.1"/>
    </source>
</evidence>
<keyword evidence="1" id="KW-0472">Membrane</keyword>
<evidence type="ECO:0000256" key="1">
    <source>
        <dbReference type="SAM" id="Phobius"/>
    </source>
</evidence>
<feature type="transmembrane region" description="Helical" evidence="1">
    <location>
        <begin position="74"/>
        <end position="90"/>
    </location>
</feature>
<comment type="caution">
    <text evidence="2">The sequence shown here is derived from an EMBL/GenBank/DDBJ whole genome shotgun (WGS) entry which is preliminary data.</text>
</comment>
<keyword evidence="3" id="KW-1185">Reference proteome</keyword>
<dbReference type="Proteomes" id="UP001596422">
    <property type="component" value="Unassembled WGS sequence"/>
</dbReference>
<name>A0ABW2A492_9GAMM</name>
<reference evidence="3" key="1">
    <citation type="journal article" date="2019" name="Int. J. Syst. Evol. Microbiol.">
        <title>The Global Catalogue of Microorganisms (GCM) 10K type strain sequencing project: providing services to taxonomists for standard genome sequencing and annotation.</title>
        <authorList>
            <consortium name="The Broad Institute Genomics Platform"/>
            <consortium name="The Broad Institute Genome Sequencing Center for Infectious Disease"/>
            <person name="Wu L."/>
            <person name="Ma J."/>
        </authorList>
    </citation>
    <scope>NUCLEOTIDE SEQUENCE [LARGE SCALE GENOMIC DNA]</scope>
    <source>
        <strain evidence="3">NBRC 111756</strain>
    </source>
</reference>
<dbReference type="EMBL" id="JBHSWE010000001">
    <property type="protein sequence ID" value="MFC6672212.1"/>
    <property type="molecule type" value="Genomic_DNA"/>
</dbReference>
<feature type="transmembrane region" description="Helical" evidence="1">
    <location>
        <begin position="102"/>
        <end position="121"/>
    </location>
</feature>
<feature type="transmembrane region" description="Helical" evidence="1">
    <location>
        <begin position="9"/>
        <end position="33"/>
    </location>
</feature>
<feature type="transmembrane region" description="Helical" evidence="1">
    <location>
        <begin position="182"/>
        <end position="200"/>
    </location>
</feature>
<keyword evidence="1" id="KW-0812">Transmembrane</keyword>
<keyword evidence="1" id="KW-1133">Transmembrane helix</keyword>
<accession>A0ABW2A492</accession>
<sequence length="206" mass="22949">MQNRTYIAVVLRALIRFFAMVLAMLWTPLALLLDTVVFDDEVAEFGAIELSQTLLLLGSTAIFWLLAARRPAGRGFYVLVAGFFSCMIIREQDALFDLIDHGFWIYPATLMALFALVLAAFQHRSILPAMASATGSVPFNYILAGLAILLFFSRVMGTGGLWDQVLPNGHVSLVKNSVQESLELLGYIFIFYGTLLFQHGTRYETP</sequence>
<evidence type="ECO:0000313" key="3">
    <source>
        <dbReference type="Proteomes" id="UP001596422"/>
    </source>
</evidence>
<feature type="transmembrane region" description="Helical" evidence="1">
    <location>
        <begin position="141"/>
        <end position="162"/>
    </location>
</feature>